<feature type="domain" description="HTH luxR-type" evidence="6">
    <location>
        <begin position="160"/>
        <end position="223"/>
    </location>
</feature>
<feature type="domain" description="Response regulatory" evidence="7">
    <location>
        <begin position="8"/>
        <end position="126"/>
    </location>
</feature>
<protein>
    <submittedName>
        <fullName evidence="8">Response regulator transcription factor</fullName>
    </submittedName>
</protein>
<dbReference type="PANTHER" id="PTHR43214">
    <property type="entry name" value="TWO-COMPONENT RESPONSE REGULATOR"/>
    <property type="match status" value="1"/>
</dbReference>
<evidence type="ECO:0000259" key="6">
    <source>
        <dbReference type="PROSITE" id="PS50043"/>
    </source>
</evidence>
<dbReference type="CDD" id="cd06170">
    <property type="entry name" value="LuxR_C_like"/>
    <property type="match status" value="1"/>
</dbReference>
<dbReference type="InterPro" id="IPR039420">
    <property type="entry name" value="WalR-like"/>
</dbReference>
<comment type="caution">
    <text evidence="8">The sequence shown here is derived from an EMBL/GenBank/DDBJ whole genome shotgun (WGS) entry which is preliminary data.</text>
</comment>
<evidence type="ECO:0000259" key="7">
    <source>
        <dbReference type="PROSITE" id="PS50110"/>
    </source>
</evidence>
<feature type="modified residue" description="4-aspartylphosphate" evidence="5">
    <location>
        <position position="59"/>
    </location>
</feature>
<dbReference type="SMART" id="SM00421">
    <property type="entry name" value="HTH_LUXR"/>
    <property type="match status" value="1"/>
</dbReference>
<dbReference type="Pfam" id="PF00072">
    <property type="entry name" value="Response_reg"/>
    <property type="match status" value="1"/>
</dbReference>
<reference evidence="8" key="1">
    <citation type="submission" date="2023-07" db="EMBL/GenBank/DDBJ databases">
        <title>Between Cages and Wild: Unraveling the Impact of Captivity on Animal Microbiomes and Antimicrobial Resistance.</title>
        <authorList>
            <person name="Schmartz G.P."/>
            <person name="Rehner J."/>
            <person name="Schuff M.J."/>
            <person name="Becker S.L."/>
            <person name="Kravczyk M."/>
            <person name="Gurevich A."/>
            <person name="Francke R."/>
            <person name="Mueller R."/>
            <person name="Keller V."/>
            <person name="Keller A."/>
        </authorList>
    </citation>
    <scope>NUCLEOTIDE SEQUENCE</scope>
    <source>
        <strain evidence="8">S12M_St_49</strain>
    </source>
</reference>
<dbReference type="Gene3D" id="3.40.50.2300">
    <property type="match status" value="1"/>
</dbReference>
<dbReference type="PROSITE" id="PS50043">
    <property type="entry name" value="HTH_LUXR_2"/>
    <property type="match status" value="1"/>
</dbReference>
<name>A0AA43RL97_9ACTN</name>
<dbReference type="PROSITE" id="PS50110">
    <property type="entry name" value="RESPONSE_REGULATORY"/>
    <property type="match status" value="1"/>
</dbReference>
<evidence type="ECO:0000256" key="2">
    <source>
        <dbReference type="ARBA" id="ARBA00023015"/>
    </source>
</evidence>
<dbReference type="CDD" id="cd17535">
    <property type="entry name" value="REC_NarL-like"/>
    <property type="match status" value="1"/>
</dbReference>
<proteinExistence type="predicted"/>
<organism evidence="8 9">
    <name type="scientific">Phoenicibacter congonensis</name>
    <dbReference type="NCBI Taxonomy" id="1944646"/>
    <lineage>
        <taxon>Bacteria</taxon>
        <taxon>Bacillati</taxon>
        <taxon>Actinomycetota</taxon>
        <taxon>Coriobacteriia</taxon>
        <taxon>Eggerthellales</taxon>
        <taxon>Eggerthellaceae</taxon>
        <taxon>Phoenicibacter</taxon>
    </lineage>
</organism>
<dbReference type="InterPro" id="IPR011006">
    <property type="entry name" value="CheY-like_superfamily"/>
</dbReference>
<dbReference type="InterPro" id="IPR016032">
    <property type="entry name" value="Sig_transdc_resp-reg_C-effctor"/>
</dbReference>
<dbReference type="GO" id="GO:0006355">
    <property type="term" value="P:regulation of DNA-templated transcription"/>
    <property type="evidence" value="ECO:0007669"/>
    <property type="project" value="InterPro"/>
</dbReference>
<keyword evidence="4" id="KW-0804">Transcription</keyword>
<dbReference type="EMBL" id="JAUMVS010000026">
    <property type="protein sequence ID" value="MDO4841547.1"/>
    <property type="molecule type" value="Genomic_DNA"/>
</dbReference>
<keyword evidence="3" id="KW-0238">DNA-binding</keyword>
<evidence type="ECO:0000256" key="1">
    <source>
        <dbReference type="ARBA" id="ARBA00022553"/>
    </source>
</evidence>
<keyword evidence="2" id="KW-0805">Transcription regulation</keyword>
<dbReference type="GO" id="GO:0003677">
    <property type="term" value="F:DNA binding"/>
    <property type="evidence" value="ECO:0007669"/>
    <property type="project" value="UniProtKB-KW"/>
</dbReference>
<evidence type="ECO:0000256" key="4">
    <source>
        <dbReference type="ARBA" id="ARBA00023163"/>
    </source>
</evidence>
<accession>A0AA43RL97</accession>
<evidence type="ECO:0000313" key="8">
    <source>
        <dbReference type="EMBL" id="MDO4841547.1"/>
    </source>
</evidence>
<keyword evidence="1 5" id="KW-0597">Phosphoprotein</keyword>
<dbReference type="PRINTS" id="PR00038">
    <property type="entry name" value="HTHLUXR"/>
</dbReference>
<dbReference type="Proteomes" id="UP001168575">
    <property type="component" value="Unassembled WGS sequence"/>
</dbReference>
<keyword evidence="9" id="KW-1185">Reference proteome</keyword>
<dbReference type="SUPFAM" id="SSF46894">
    <property type="entry name" value="C-terminal effector domain of the bipartite response regulators"/>
    <property type="match status" value="1"/>
</dbReference>
<evidence type="ECO:0000313" key="9">
    <source>
        <dbReference type="Proteomes" id="UP001168575"/>
    </source>
</evidence>
<dbReference type="InterPro" id="IPR001789">
    <property type="entry name" value="Sig_transdc_resp-reg_receiver"/>
</dbReference>
<dbReference type="GO" id="GO:0000160">
    <property type="term" value="P:phosphorelay signal transduction system"/>
    <property type="evidence" value="ECO:0007669"/>
    <property type="project" value="InterPro"/>
</dbReference>
<dbReference type="InterPro" id="IPR058245">
    <property type="entry name" value="NreC/VraR/RcsB-like_REC"/>
</dbReference>
<sequence length="223" mass="24829">MAEEKTYTVVIVDDQPLVRSGYKAILSVYDDIEVVGEATNGIEAVEQVEQLHPDIALMDIRMTKMNGIEATKRIVSNPECRGTRVLVMTTFDLDEYVFEALKAGAGGFLLKDAEPEDIANAIRTVADGNALIQPSVMRRLVNKFVKADHTKEKPVKPKKGQELDDPLTDREQEILELVAQGLSNKEIGEKLFISPATAKTHLSRIMQKTNCHSRAQLVVYYNS</sequence>
<dbReference type="PANTHER" id="PTHR43214:SF24">
    <property type="entry name" value="TRANSCRIPTIONAL REGULATORY PROTEIN NARL-RELATED"/>
    <property type="match status" value="1"/>
</dbReference>
<dbReference type="Pfam" id="PF00196">
    <property type="entry name" value="GerE"/>
    <property type="match status" value="1"/>
</dbReference>
<dbReference type="AlphaFoldDB" id="A0AA43RL97"/>
<evidence type="ECO:0000256" key="3">
    <source>
        <dbReference type="ARBA" id="ARBA00023125"/>
    </source>
</evidence>
<dbReference type="SUPFAM" id="SSF52172">
    <property type="entry name" value="CheY-like"/>
    <property type="match status" value="1"/>
</dbReference>
<dbReference type="InterPro" id="IPR000792">
    <property type="entry name" value="Tscrpt_reg_LuxR_C"/>
</dbReference>
<evidence type="ECO:0000256" key="5">
    <source>
        <dbReference type="PROSITE-ProRule" id="PRU00169"/>
    </source>
</evidence>
<gene>
    <name evidence="8" type="ORF">Q3982_02590</name>
</gene>
<dbReference type="SMART" id="SM00448">
    <property type="entry name" value="REC"/>
    <property type="match status" value="1"/>
</dbReference>